<comment type="cofactor">
    <cofactor evidence="6">
        <name>[2Fe-2S] cluster</name>
        <dbReference type="ChEBI" id="CHEBI:190135"/>
    </cofactor>
</comment>
<gene>
    <name evidence="10" type="primary">hydE</name>
    <name evidence="10" type="ORF">FYJ51_08795</name>
</gene>
<evidence type="ECO:0000256" key="2">
    <source>
        <dbReference type="ARBA" id="ARBA00022691"/>
    </source>
</evidence>
<dbReference type="SFLD" id="SFLDG01082">
    <property type="entry name" value="B12-binding_domain_containing"/>
    <property type="match status" value="1"/>
</dbReference>
<dbReference type="InterPro" id="IPR034422">
    <property type="entry name" value="HydE/PylB-like"/>
</dbReference>
<dbReference type="PANTHER" id="PTHR43726:SF1">
    <property type="entry name" value="BIOTIN SYNTHASE"/>
    <property type="match status" value="1"/>
</dbReference>
<feature type="binding site" evidence="8">
    <location>
        <position position="165"/>
    </location>
    <ligand>
        <name>S-adenosyl-L-methionine</name>
        <dbReference type="ChEBI" id="CHEBI:59789"/>
    </ligand>
</feature>
<proteinExistence type="predicted"/>
<feature type="domain" description="Radical SAM core" evidence="9">
    <location>
        <begin position="51"/>
        <end position="273"/>
    </location>
</feature>
<evidence type="ECO:0000256" key="7">
    <source>
        <dbReference type="PIRSR" id="PIRSR004762-1"/>
    </source>
</evidence>
<dbReference type="SFLD" id="SFLDS00029">
    <property type="entry name" value="Radical_SAM"/>
    <property type="match status" value="1"/>
</dbReference>
<feature type="binding site" evidence="7">
    <location>
        <position position="72"/>
    </location>
    <ligand>
        <name>[4Fe-4S] cluster</name>
        <dbReference type="ChEBI" id="CHEBI:49883"/>
        <note>4Fe-4S-S-AdoMet</note>
    </ligand>
</feature>
<dbReference type="InterPro" id="IPR006638">
    <property type="entry name" value="Elp3/MiaA/NifB-like_rSAM"/>
</dbReference>
<feature type="binding site" evidence="8">
    <location>
        <position position="140"/>
    </location>
    <ligand>
        <name>(3R)-3-methyl-D-ornithine</name>
        <dbReference type="ChEBI" id="CHEBI:64642"/>
    </ligand>
</feature>
<evidence type="ECO:0000313" key="11">
    <source>
        <dbReference type="Proteomes" id="UP000461880"/>
    </source>
</evidence>
<evidence type="ECO:0000256" key="4">
    <source>
        <dbReference type="ARBA" id="ARBA00023004"/>
    </source>
</evidence>
<keyword evidence="1 7" id="KW-0004">4Fe-4S</keyword>
<dbReference type="SFLD" id="SFLDG01060">
    <property type="entry name" value="BATS_domain_containing"/>
    <property type="match status" value="1"/>
</dbReference>
<dbReference type="InterPro" id="IPR010722">
    <property type="entry name" value="BATS_dom"/>
</dbReference>
<dbReference type="EMBL" id="VUMN01000021">
    <property type="protein sequence ID" value="MSS59001.1"/>
    <property type="molecule type" value="Genomic_DNA"/>
</dbReference>
<reference evidence="10 11" key="1">
    <citation type="submission" date="2019-08" db="EMBL/GenBank/DDBJ databases">
        <title>In-depth cultivation of the pig gut microbiome towards novel bacterial diversity and tailored functional studies.</title>
        <authorList>
            <person name="Wylensek D."/>
            <person name="Hitch T.C.A."/>
            <person name="Clavel T."/>
        </authorList>
    </citation>
    <scope>NUCLEOTIDE SEQUENCE [LARGE SCALE GENOMIC DNA]</scope>
    <source>
        <strain evidence="10 11">Oil+RF-744-GAM-WT-6</strain>
    </source>
</reference>
<dbReference type="InterPro" id="IPR013785">
    <property type="entry name" value="Aldolase_TIM"/>
</dbReference>
<name>A0A7X2TGZ4_9FIRM</name>
<organism evidence="10 11">
    <name type="scientific">Stecheria intestinalis</name>
    <dbReference type="NCBI Taxonomy" id="2606630"/>
    <lineage>
        <taxon>Bacteria</taxon>
        <taxon>Bacillati</taxon>
        <taxon>Bacillota</taxon>
        <taxon>Erysipelotrichia</taxon>
        <taxon>Erysipelotrichales</taxon>
        <taxon>Erysipelotrichaceae</taxon>
        <taxon>Stecheria</taxon>
    </lineage>
</organism>
<dbReference type="AlphaFoldDB" id="A0A7X2TGZ4"/>
<keyword evidence="11" id="KW-1185">Reference proteome</keyword>
<accession>A0A7X2TGZ4</accession>
<evidence type="ECO:0000256" key="5">
    <source>
        <dbReference type="ARBA" id="ARBA00023014"/>
    </source>
</evidence>
<evidence type="ECO:0000259" key="9">
    <source>
        <dbReference type="PROSITE" id="PS51918"/>
    </source>
</evidence>
<protein>
    <submittedName>
        <fullName evidence="10">[FeFe] hydrogenase H-cluster radical SAM maturase HydE</fullName>
    </submittedName>
</protein>
<evidence type="ECO:0000256" key="8">
    <source>
        <dbReference type="PIRSR" id="PIRSR004762-2"/>
    </source>
</evidence>
<dbReference type="InterPro" id="IPR007197">
    <property type="entry name" value="rSAM"/>
</dbReference>
<evidence type="ECO:0000256" key="1">
    <source>
        <dbReference type="ARBA" id="ARBA00022485"/>
    </source>
</evidence>
<dbReference type="GO" id="GO:0016740">
    <property type="term" value="F:transferase activity"/>
    <property type="evidence" value="ECO:0007669"/>
    <property type="project" value="TreeGrafter"/>
</dbReference>
<keyword evidence="5 7" id="KW-0411">Iron-sulfur</keyword>
<keyword evidence="2 7" id="KW-0949">S-adenosyl-L-methionine</keyword>
<evidence type="ECO:0000313" key="10">
    <source>
        <dbReference type="EMBL" id="MSS59001.1"/>
    </source>
</evidence>
<dbReference type="GO" id="GO:0044272">
    <property type="term" value="P:sulfur compound biosynthetic process"/>
    <property type="evidence" value="ECO:0007669"/>
    <property type="project" value="UniProtKB-ARBA"/>
</dbReference>
<dbReference type="SMART" id="SM00876">
    <property type="entry name" value="BATS"/>
    <property type="match status" value="1"/>
</dbReference>
<feature type="binding site" evidence="7">
    <location>
        <position position="65"/>
    </location>
    <ligand>
        <name>[4Fe-4S] cluster</name>
        <dbReference type="ChEBI" id="CHEBI:49883"/>
        <note>4Fe-4S-S-AdoMet</note>
    </ligand>
</feature>
<dbReference type="InterPro" id="IPR058240">
    <property type="entry name" value="rSAM_sf"/>
</dbReference>
<dbReference type="PIRSF" id="PIRSF004762">
    <property type="entry name" value="CHP00423"/>
    <property type="match status" value="1"/>
</dbReference>
<dbReference type="Pfam" id="PF04055">
    <property type="entry name" value="Radical_SAM"/>
    <property type="match status" value="1"/>
</dbReference>
<dbReference type="GO" id="GO:0051539">
    <property type="term" value="F:4 iron, 4 sulfur cluster binding"/>
    <property type="evidence" value="ECO:0007669"/>
    <property type="project" value="UniProtKB-KW"/>
</dbReference>
<dbReference type="InterPro" id="IPR024021">
    <property type="entry name" value="FeFe-hyd_HydE_rSAM"/>
</dbReference>
<sequence>MDRQKELIEKLNAEGMLTREEFRELIEGRTEESYELLSSLARSRAQAVFGDKVYLRGIIEFSNYCRCDCRYCGIRHSNENAERYRMSPEEIIACASLGHEVGFRTFVLQSGEDLWYTDDILCDLIQTLKEKFPDSAITLSIGEKSRESYQRYYDAGADRYLLRHETASFSLYRKLHPEAQTLLNRMRCLLDLKEIGYQVGAGMMIGAPGQTTDDLLNDLFFMKELQPDMIGIGPFIPHKDTPFRDEPAGSTELTLFMLGVLRLMFPEVLLPATTALGTVDPRGREKGVMAGANVVMPNLSPVENRKKYLLYDNKICLSDDALKCAGCMSGRIHGLGYEVEICRGDAPRLWKK</sequence>
<comment type="cofactor">
    <cofactor evidence="7">
        <name>[4Fe-4S] cluster</name>
        <dbReference type="ChEBI" id="CHEBI:49883"/>
    </cofactor>
    <text evidence="7">Binds 1 [4Fe-4S] cluster. The cluster is coordinated with 3 cysteines and an exchangeable S-adenosyl-L-methionine.</text>
</comment>
<keyword evidence="3" id="KW-0479">Metal-binding</keyword>
<dbReference type="SFLD" id="SFLDF00348">
    <property type="entry name" value="FeFe_hydrogenase_maturase_(Hyd"/>
    <property type="match status" value="1"/>
</dbReference>
<comment type="caution">
    <text evidence="10">The sequence shown here is derived from an EMBL/GenBank/DDBJ whole genome shotgun (WGS) entry which is preliminary data.</text>
</comment>
<feature type="binding site" evidence="7">
    <location>
        <position position="69"/>
    </location>
    <ligand>
        <name>[4Fe-4S] cluster</name>
        <dbReference type="ChEBI" id="CHEBI:49883"/>
        <note>4Fe-4S-S-AdoMet</note>
    </ligand>
</feature>
<keyword evidence="4 7" id="KW-0408">Iron</keyword>
<dbReference type="PANTHER" id="PTHR43726">
    <property type="entry name" value="3-METHYLORNITHINE SYNTHASE"/>
    <property type="match status" value="1"/>
</dbReference>
<dbReference type="SFLD" id="SFLDG01280">
    <property type="entry name" value="HydE/PylB-like"/>
    <property type="match status" value="1"/>
</dbReference>
<dbReference type="PROSITE" id="PS51918">
    <property type="entry name" value="RADICAL_SAM"/>
    <property type="match status" value="1"/>
</dbReference>
<dbReference type="SUPFAM" id="SSF102114">
    <property type="entry name" value="Radical SAM enzymes"/>
    <property type="match status" value="1"/>
</dbReference>
<dbReference type="SMART" id="SM00729">
    <property type="entry name" value="Elp3"/>
    <property type="match status" value="1"/>
</dbReference>
<dbReference type="RefSeq" id="WP_154505058.1">
    <property type="nucleotide sequence ID" value="NZ_VUMN01000021.1"/>
</dbReference>
<dbReference type="GO" id="GO:0042364">
    <property type="term" value="P:water-soluble vitamin biosynthetic process"/>
    <property type="evidence" value="ECO:0007669"/>
    <property type="project" value="UniProtKB-ARBA"/>
</dbReference>
<feature type="binding site" evidence="8">
    <location>
        <position position="185"/>
    </location>
    <ligand>
        <name>S-adenosyl-L-methionine</name>
        <dbReference type="ChEBI" id="CHEBI:59789"/>
    </ligand>
</feature>
<dbReference type="CDD" id="cd01335">
    <property type="entry name" value="Radical_SAM"/>
    <property type="match status" value="1"/>
</dbReference>
<dbReference type="NCBIfam" id="TIGR03956">
    <property type="entry name" value="rSAM_HydE"/>
    <property type="match status" value="1"/>
</dbReference>
<dbReference type="Gene3D" id="3.20.20.70">
    <property type="entry name" value="Aldolase class I"/>
    <property type="match status" value="1"/>
</dbReference>
<dbReference type="Proteomes" id="UP000461880">
    <property type="component" value="Unassembled WGS sequence"/>
</dbReference>
<evidence type="ECO:0000256" key="3">
    <source>
        <dbReference type="ARBA" id="ARBA00022723"/>
    </source>
</evidence>
<dbReference type="GO" id="GO:0046872">
    <property type="term" value="F:metal ion binding"/>
    <property type="evidence" value="ECO:0007669"/>
    <property type="project" value="UniProtKB-KW"/>
</dbReference>
<evidence type="ECO:0000256" key="6">
    <source>
        <dbReference type="ARBA" id="ARBA00034078"/>
    </source>
</evidence>